<dbReference type="SMART" id="SM00849">
    <property type="entry name" value="Lactamase_B"/>
    <property type="match status" value="1"/>
</dbReference>
<dbReference type="CDD" id="cd06262">
    <property type="entry name" value="metallo-hydrolase-like_MBL-fold"/>
    <property type="match status" value="1"/>
</dbReference>
<dbReference type="InterPro" id="IPR001279">
    <property type="entry name" value="Metallo-B-lactamas"/>
</dbReference>
<dbReference type="EMBL" id="CP036263">
    <property type="protein sequence ID" value="QDS98436.1"/>
    <property type="molecule type" value="Genomic_DNA"/>
</dbReference>
<name>A0A517MU76_9BACT</name>
<proteinExistence type="predicted"/>
<evidence type="ECO:0000313" key="7">
    <source>
        <dbReference type="EMBL" id="QDS98436.1"/>
    </source>
</evidence>
<protein>
    <submittedName>
        <fullName evidence="7">Putative metallo-hydrolase</fullName>
        <ecNumber evidence="7">3.-.-.-</ecNumber>
    </submittedName>
</protein>
<organism evidence="7 8">
    <name type="scientific">Adhaeretor mobilis</name>
    <dbReference type="NCBI Taxonomy" id="1930276"/>
    <lineage>
        <taxon>Bacteria</taxon>
        <taxon>Pseudomonadati</taxon>
        <taxon>Planctomycetota</taxon>
        <taxon>Planctomycetia</taxon>
        <taxon>Pirellulales</taxon>
        <taxon>Lacipirellulaceae</taxon>
        <taxon>Adhaeretor</taxon>
    </lineage>
</organism>
<dbReference type="PANTHER" id="PTHR46233">
    <property type="entry name" value="HYDROXYACYLGLUTATHIONE HYDROLASE GLOC"/>
    <property type="match status" value="1"/>
</dbReference>
<evidence type="ECO:0000256" key="4">
    <source>
        <dbReference type="ARBA" id="ARBA00022833"/>
    </source>
</evidence>
<dbReference type="PANTHER" id="PTHR46233:SF3">
    <property type="entry name" value="HYDROXYACYLGLUTATHIONE HYDROLASE GLOC"/>
    <property type="match status" value="1"/>
</dbReference>
<evidence type="ECO:0000256" key="5">
    <source>
        <dbReference type="SAM" id="MobiDB-lite"/>
    </source>
</evidence>
<comment type="cofactor">
    <cofactor evidence="1">
        <name>Zn(2+)</name>
        <dbReference type="ChEBI" id="CHEBI:29105"/>
    </cofactor>
</comment>
<dbReference type="GO" id="GO:0046872">
    <property type="term" value="F:metal ion binding"/>
    <property type="evidence" value="ECO:0007669"/>
    <property type="project" value="UniProtKB-KW"/>
</dbReference>
<dbReference type="Gene3D" id="3.60.15.10">
    <property type="entry name" value="Ribonuclease Z/Hydroxyacylglutathione hydrolase-like"/>
    <property type="match status" value="1"/>
</dbReference>
<sequence>MSNQQNPAGVASTASVELKFLTVTSQLFEENCYVVYREGSSACVVVDPGLEPDRIIAAIEEAKLVPEAILLTHGHADHIAGNAVMKEHWPELPLIIGEGDAPKLLDPVANLSEGFGVGFTSPPADRTVVESETLEFDGVVWTVLETPGHSSGHVVFVAKGASPMLLLGGDVLFAGSVGRTDFPDSNPAALFSSIREKLYPLPDESLVLPGHGPPTTIGREKRTNPFVGVAE</sequence>
<evidence type="ECO:0000256" key="3">
    <source>
        <dbReference type="ARBA" id="ARBA00022801"/>
    </source>
</evidence>
<dbReference type="Pfam" id="PF00753">
    <property type="entry name" value="Lactamase_B"/>
    <property type="match status" value="1"/>
</dbReference>
<evidence type="ECO:0000256" key="1">
    <source>
        <dbReference type="ARBA" id="ARBA00001947"/>
    </source>
</evidence>
<keyword evidence="4" id="KW-0862">Zinc</keyword>
<dbReference type="RefSeq" id="WP_145059587.1">
    <property type="nucleotide sequence ID" value="NZ_CP036263.1"/>
</dbReference>
<dbReference type="EC" id="3.-.-.-" evidence="7"/>
<keyword evidence="3 7" id="KW-0378">Hydrolase</keyword>
<accession>A0A517MU76</accession>
<gene>
    <name evidence="7" type="ORF">HG15A2_17130</name>
</gene>
<dbReference type="InterPro" id="IPR036866">
    <property type="entry name" value="RibonucZ/Hydroxyglut_hydro"/>
</dbReference>
<feature type="region of interest" description="Disordered" evidence="5">
    <location>
        <begin position="209"/>
        <end position="231"/>
    </location>
</feature>
<dbReference type="OrthoDB" id="9802248at2"/>
<feature type="domain" description="Metallo-beta-lactamase" evidence="6">
    <location>
        <begin position="29"/>
        <end position="211"/>
    </location>
</feature>
<dbReference type="KEGG" id="amob:HG15A2_17130"/>
<reference evidence="7 8" key="1">
    <citation type="submission" date="2019-02" db="EMBL/GenBank/DDBJ databases">
        <title>Deep-cultivation of Planctomycetes and their phenomic and genomic characterization uncovers novel biology.</title>
        <authorList>
            <person name="Wiegand S."/>
            <person name="Jogler M."/>
            <person name="Boedeker C."/>
            <person name="Pinto D."/>
            <person name="Vollmers J."/>
            <person name="Rivas-Marin E."/>
            <person name="Kohn T."/>
            <person name="Peeters S.H."/>
            <person name="Heuer A."/>
            <person name="Rast P."/>
            <person name="Oberbeckmann S."/>
            <person name="Bunk B."/>
            <person name="Jeske O."/>
            <person name="Meyerdierks A."/>
            <person name="Storesund J.E."/>
            <person name="Kallscheuer N."/>
            <person name="Luecker S."/>
            <person name="Lage O.M."/>
            <person name="Pohl T."/>
            <person name="Merkel B.J."/>
            <person name="Hornburger P."/>
            <person name="Mueller R.-W."/>
            <person name="Bruemmer F."/>
            <person name="Labrenz M."/>
            <person name="Spormann A.M."/>
            <person name="Op den Camp H."/>
            <person name="Overmann J."/>
            <person name="Amann R."/>
            <person name="Jetten M.S.M."/>
            <person name="Mascher T."/>
            <person name="Medema M.H."/>
            <person name="Devos D.P."/>
            <person name="Kaster A.-K."/>
            <person name="Ovreas L."/>
            <person name="Rohde M."/>
            <person name="Galperin M.Y."/>
            <person name="Jogler C."/>
        </authorList>
    </citation>
    <scope>NUCLEOTIDE SEQUENCE [LARGE SCALE GENOMIC DNA]</scope>
    <source>
        <strain evidence="7 8">HG15A2</strain>
    </source>
</reference>
<dbReference type="SUPFAM" id="SSF56281">
    <property type="entry name" value="Metallo-hydrolase/oxidoreductase"/>
    <property type="match status" value="1"/>
</dbReference>
<keyword evidence="8" id="KW-1185">Reference proteome</keyword>
<dbReference type="GO" id="GO:0016787">
    <property type="term" value="F:hydrolase activity"/>
    <property type="evidence" value="ECO:0007669"/>
    <property type="project" value="UniProtKB-KW"/>
</dbReference>
<evidence type="ECO:0000313" key="8">
    <source>
        <dbReference type="Proteomes" id="UP000319852"/>
    </source>
</evidence>
<dbReference type="InterPro" id="IPR051453">
    <property type="entry name" value="MBL_Glyoxalase_II"/>
</dbReference>
<dbReference type="AlphaFoldDB" id="A0A517MU76"/>
<evidence type="ECO:0000256" key="2">
    <source>
        <dbReference type="ARBA" id="ARBA00022723"/>
    </source>
</evidence>
<keyword evidence="2" id="KW-0479">Metal-binding</keyword>
<evidence type="ECO:0000259" key="6">
    <source>
        <dbReference type="SMART" id="SM00849"/>
    </source>
</evidence>
<dbReference type="Proteomes" id="UP000319852">
    <property type="component" value="Chromosome"/>
</dbReference>